<dbReference type="Pfam" id="PF14224">
    <property type="entry name" value="DUF4331"/>
    <property type="match status" value="1"/>
</dbReference>
<protein>
    <recommendedName>
        <fullName evidence="4">DUF4331 domain-containing protein</fullName>
    </recommendedName>
</protein>
<reference evidence="2 3" key="1">
    <citation type="submission" date="2018-05" db="EMBL/GenBank/DDBJ databases">
        <title>Abyssibacter profundi OUC007T gen. nov., sp. nov, a marine bacterium isolated from seawater of the Mariana Trench.</title>
        <authorList>
            <person name="Zhou S."/>
        </authorList>
    </citation>
    <scope>NUCLEOTIDE SEQUENCE [LARGE SCALE GENOMIC DNA]</scope>
    <source>
        <strain evidence="2 3">OUC007</strain>
    </source>
</reference>
<dbReference type="AlphaFoldDB" id="A0A363UPT6"/>
<sequence>MHSFNGLGAIVAAGALSTTIAGAAFASSHREAPGITETPKVDGTDFYLFNSYEPDRVNSDGSSDFVTLIANYVPLQDAYGGPNYFSLDDKALYEIHVDNDGDNVEDLTFQFRFTNTLKGVSLPVGPDGTLVPIPLVQAGGIGPGPADTGALNLEETYTVTVVRGDRRDGTATLATNVNTGGTTFRKPTDYIGTKTFADYQAYADAHIWEIAVPGCSTNGKVFVGQRKEGFVVNLGQVFDLVNLNPLGAPDAVPNTIGDKNVTSLALELPASCLTAGSDPVIGGWTTASLRQARVANPFPQSSTENAVATGSVDETVEGGPWTQVSRLGSPLVNEVVIGIDDKNRFNASEPQNDGQFAKYVLTPTLPELLEILFAEPVTGNPDADLAPNAFPRIDLAVAFLTGVPGLNQPAAGAGGPLGEGTVLSEQLRLNTSIAPTPATSQNPLGVLAGDNAGFPNGRRPGDDVVDAALRVAMGALCELDNEPVFGCAPDDAPVGDAPLTDQSASDASQFSTAFPYLLTPLPGSR</sequence>
<feature type="signal peptide" evidence="1">
    <location>
        <begin position="1"/>
        <end position="23"/>
    </location>
</feature>
<dbReference type="InterPro" id="IPR025566">
    <property type="entry name" value="DUF4331"/>
</dbReference>
<evidence type="ECO:0000313" key="2">
    <source>
        <dbReference type="EMBL" id="PWN57490.1"/>
    </source>
</evidence>
<keyword evidence="3" id="KW-1185">Reference proteome</keyword>
<feature type="chain" id="PRO_5016818397" description="DUF4331 domain-containing protein" evidence="1">
    <location>
        <begin position="24"/>
        <end position="525"/>
    </location>
</feature>
<evidence type="ECO:0000313" key="3">
    <source>
        <dbReference type="Proteomes" id="UP000251800"/>
    </source>
</evidence>
<accession>A0A363UPT6</accession>
<evidence type="ECO:0000256" key="1">
    <source>
        <dbReference type="SAM" id="SignalP"/>
    </source>
</evidence>
<gene>
    <name evidence="2" type="ORF">DEH80_03100</name>
</gene>
<dbReference type="OrthoDB" id="525451at2"/>
<evidence type="ECO:0008006" key="4">
    <source>
        <dbReference type="Google" id="ProtNLM"/>
    </source>
</evidence>
<proteinExistence type="predicted"/>
<dbReference type="EMBL" id="QEQK01000002">
    <property type="protein sequence ID" value="PWN57490.1"/>
    <property type="molecule type" value="Genomic_DNA"/>
</dbReference>
<name>A0A363UPT6_9GAMM</name>
<keyword evidence="1" id="KW-0732">Signal</keyword>
<dbReference type="Proteomes" id="UP000251800">
    <property type="component" value="Unassembled WGS sequence"/>
</dbReference>
<comment type="caution">
    <text evidence="2">The sequence shown here is derived from an EMBL/GenBank/DDBJ whole genome shotgun (WGS) entry which is preliminary data.</text>
</comment>
<organism evidence="2 3">
    <name type="scientific">Abyssibacter profundi</name>
    <dbReference type="NCBI Taxonomy" id="2182787"/>
    <lineage>
        <taxon>Bacteria</taxon>
        <taxon>Pseudomonadati</taxon>
        <taxon>Pseudomonadota</taxon>
        <taxon>Gammaproteobacteria</taxon>
        <taxon>Chromatiales</taxon>
        <taxon>Oceanococcaceae</taxon>
        <taxon>Abyssibacter</taxon>
    </lineage>
</organism>